<dbReference type="Proteomes" id="UP000294678">
    <property type="component" value="Unassembled WGS sequence"/>
</dbReference>
<dbReference type="GO" id="GO:0009306">
    <property type="term" value="P:protein secretion"/>
    <property type="evidence" value="ECO:0007669"/>
    <property type="project" value="InterPro"/>
</dbReference>
<evidence type="ECO:0000256" key="9">
    <source>
        <dbReference type="ARBA" id="ARBA00022989"/>
    </source>
</evidence>
<keyword evidence="9 12" id="KW-1133">Transmembrane helix</keyword>
<dbReference type="PRINTS" id="PR00950">
    <property type="entry name" value="TYPE3IMSPROT"/>
</dbReference>
<feature type="transmembrane region" description="Helical" evidence="12">
    <location>
        <begin position="160"/>
        <end position="179"/>
    </location>
</feature>
<keyword evidence="8 12" id="KW-0653">Protein transport</keyword>
<keyword evidence="5 12" id="KW-1003">Cell membrane</keyword>
<evidence type="ECO:0000256" key="6">
    <source>
        <dbReference type="ARBA" id="ARBA00022692"/>
    </source>
</evidence>
<keyword evidence="7 12" id="KW-1005">Bacterial flagellum biogenesis</keyword>
<evidence type="ECO:0000313" key="13">
    <source>
        <dbReference type="EMBL" id="TDT68562.1"/>
    </source>
</evidence>
<dbReference type="Gene3D" id="6.10.250.2080">
    <property type="match status" value="1"/>
</dbReference>
<protein>
    <recommendedName>
        <fullName evidence="3 12">Flagellar biosynthetic protein FlhB</fullName>
    </recommendedName>
</protein>
<comment type="function">
    <text evidence="12">Required for formation of the rod structure in the basal body of the flagellar apparatus. Together with FliI and FliH, may constitute the export apparatus of flagellin.</text>
</comment>
<dbReference type="Gene3D" id="3.40.1690.10">
    <property type="entry name" value="secretion proteins EscU"/>
    <property type="match status" value="1"/>
</dbReference>
<dbReference type="FunFam" id="3.40.1690.10:FF:000001">
    <property type="entry name" value="Flagellar biosynthetic protein FlhB"/>
    <property type="match status" value="1"/>
</dbReference>
<dbReference type="EMBL" id="SOBG01000007">
    <property type="protein sequence ID" value="TDT68562.1"/>
    <property type="molecule type" value="Genomic_DNA"/>
</dbReference>
<gene>
    <name evidence="12" type="primary">flhB</name>
    <name evidence="13" type="ORF">EV215_1629</name>
</gene>
<feature type="transmembrane region" description="Helical" evidence="12">
    <location>
        <begin position="110"/>
        <end position="135"/>
    </location>
</feature>
<dbReference type="PANTHER" id="PTHR30531">
    <property type="entry name" value="FLAGELLAR BIOSYNTHETIC PROTEIN FLHB"/>
    <property type="match status" value="1"/>
</dbReference>
<evidence type="ECO:0000256" key="7">
    <source>
        <dbReference type="ARBA" id="ARBA00022795"/>
    </source>
</evidence>
<evidence type="ECO:0000256" key="12">
    <source>
        <dbReference type="RuleBase" id="RU364091"/>
    </source>
</evidence>
<feature type="transmembrane region" description="Helical" evidence="12">
    <location>
        <begin position="50"/>
        <end position="72"/>
    </location>
</feature>
<accession>A0AA46DXN1</accession>
<evidence type="ECO:0000256" key="10">
    <source>
        <dbReference type="ARBA" id="ARBA00023136"/>
    </source>
</evidence>
<evidence type="ECO:0000313" key="14">
    <source>
        <dbReference type="Proteomes" id="UP000294678"/>
    </source>
</evidence>
<keyword evidence="14" id="KW-1185">Reference proteome</keyword>
<reference evidence="13 14" key="1">
    <citation type="submission" date="2019-03" db="EMBL/GenBank/DDBJ databases">
        <title>Genomic Encyclopedia of Type Strains, Phase IV (KMG-IV): sequencing the most valuable type-strain genomes for metagenomic binning, comparative biology and taxonomic classification.</title>
        <authorList>
            <person name="Goeker M."/>
        </authorList>
    </citation>
    <scope>NUCLEOTIDE SEQUENCE [LARGE SCALE GENOMIC DNA]</scope>
    <source>
        <strain evidence="13 14">DSM 100055</strain>
    </source>
</reference>
<feature type="transmembrane region" description="Helical" evidence="12">
    <location>
        <begin position="199"/>
        <end position="228"/>
    </location>
</feature>
<dbReference type="AlphaFoldDB" id="A0AA46DXN1"/>
<dbReference type="InterPro" id="IPR006136">
    <property type="entry name" value="FlhB"/>
</dbReference>
<dbReference type="SUPFAM" id="SSF160544">
    <property type="entry name" value="EscU C-terminal domain-like"/>
    <property type="match status" value="1"/>
</dbReference>
<keyword evidence="10 12" id="KW-0472">Membrane</keyword>
<dbReference type="PANTHER" id="PTHR30531:SF12">
    <property type="entry name" value="FLAGELLAR BIOSYNTHETIC PROTEIN FLHB"/>
    <property type="match status" value="1"/>
</dbReference>
<evidence type="ECO:0000256" key="1">
    <source>
        <dbReference type="ARBA" id="ARBA00004651"/>
    </source>
</evidence>
<evidence type="ECO:0000256" key="3">
    <source>
        <dbReference type="ARBA" id="ARBA00021622"/>
    </source>
</evidence>
<dbReference type="InterPro" id="IPR006135">
    <property type="entry name" value="T3SS_substrate_exporter"/>
</dbReference>
<keyword evidence="4 12" id="KW-0813">Transport</keyword>
<evidence type="ECO:0000256" key="2">
    <source>
        <dbReference type="ARBA" id="ARBA00010690"/>
    </source>
</evidence>
<evidence type="ECO:0000256" key="4">
    <source>
        <dbReference type="ARBA" id="ARBA00022448"/>
    </source>
</evidence>
<dbReference type="GO" id="GO:0005886">
    <property type="term" value="C:plasma membrane"/>
    <property type="evidence" value="ECO:0007669"/>
    <property type="project" value="UniProtKB-SubCell"/>
</dbReference>
<name>A0AA46DXN1_9FUSO</name>
<organism evidence="13 14">
    <name type="scientific">Hypnocyclicus thermotrophus</name>
    <dbReference type="NCBI Taxonomy" id="1627895"/>
    <lineage>
        <taxon>Bacteria</taxon>
        <taxon>Fusobacteriati</taxon>
        <taxon>Fusobacteriota</taxon>
        <taxon>Fusobacteriia</taxon>
        <taxon>Fusobacteriales</taxon>
        <taxon>Fusobacteriaceae</taxon>
        <taxon>Hypnocyclicus</taxon>
    </lineage>
</organism>
<keyword evidence="13" id="KW-0966">Cell projection</keyword>
<comment type="caution">
    <text evidence="13">The sequence shown here is derived from an EMBL/GenBank/DDBJ whole genome shotgun (WGS) entry which is preliminary data.</text>
</comment>
<keyword evidence="6 12" id="KW-0812">Transmembrane</keyword>
<dbReference type="GO" id="GO:0044780">
    <property type="term" value="P:bacterial-type flagellum assembly"/>
    <property type="evidence" value="ECO:0007669"/>
    <property type="project" value="InterPro"/>
</dbReference>
<evidence type="ECO:0000256" key="11">
    <source>
        <dbReference type="ARBA" id="ARBA00023225"/>
    </source>
</evidence>
<keyword evidence="11 12" id="KW-1006">Bacterial flagellum protein export</keyword>
<proteinExistence type="inferred from homology"/>
<keyword evidence="13" id="KW-0969">Cilium</keyword>
<dbReference type="InterPro" id="IPR029025">
    <property type="entry name" value="T3SS_substrate_exporter_C"/>
</dbReference>
<evidence type="ECO:0000256" key="8">
    <source>
        <dbReference type="ARBA" id="ARBA00022927"/>
    </source>
</evidence>
<keyword evidence="13" id="KW-0282">Flagellum</keyword>
<dbReference type="NCBIfam" id="TIGR00328">
    <property type="entry name" value="flhB"/>
    <property type="match status" value="1"/>
</dbReference>
<dbReference type="Pfam" id="PF01312">
    <property type="entry name" value="Bac_export_2"/>
    <property type="match status" value="1"/>
</dbReference>
<comment type="subcellular location">
    <subcellularLocation>
        <location evidence="1">Cell membrane</location>
        <topology evidence="1">Multi-pass membrane protein</topology>
    </subcellularLocation>
</comment>
<comment type="similarity">
    <text evidence="2 12">Belongs to the type III secretion exporter family.</text>
</comment>
<evidence type="ECO:0000256" key="5">
    <source>
        <dbReference type="ARBA" id="ARBA00022475"/>
    </source>
</evidence>
<sequence>MWLIMSKKILKIKINLQLFADSSGDKTEEATPKRRQEARKKGQVAKSQDLGQIATLLVGIIVLRYSNTFFLVNINNYVSKQLSNLTFKELTQEKILEIISEFTEMFFTTVFPILISVLAIGLIINYVQVGFIFTLESLKIDLNKINPLNGLKQLFSIKKIIELTKTIIKLILIGFYAYYEIKDKLEESLKAPFFSVENDFILMLNLCFSVIIKISVALLIVALIDYMYQKWEFEKGLKMTKQEVKDEFKQTEGDPQIKSKLRQMQKDLLNKKMIEKVPEATVIITNPTHISIALKYERGMGAPEVVAKGIDFMALRIREIAKEHNVPLIENKPLARAMYPIVEVNQEIPEEYYQAVAEILAVILE</sequence>